<feature type="region of interest" description="Disordered" evidence="1">
    <location>
        <begin position="1"/>
        <end position="53"/>
    </location>
</feature>
<sequence>MDNKKYVEGEFTLPTPPKGKHTMENIPTPKPIEPMEVEDEEEEREDSGGLEHR</sequence>
<feature type="compositionally biased region" description="Acidic residues" evidence="1">
    <location>
        <begin position="35"/>
        <end position="45"/>
    </location>
</feature>
<dbReference type="EMBL" id="JAHRHJ020003813">
    <property type="protein sequence ID" value="KAH9287505.1"/>
    <property type="molecule type" value="Genomic_DNA"/>
</dbReference>
<evidence type="ECO:0000256" key="1">
    <source>
        <dbReference type="SAM" id="MobiDB-lite"/>
    </source>
</evidence>
<feature type="non-terminal residue" evidence="2">
    <location>
        <position position="53"/>
    </location>
</feature>
<evidence type="ECO:0000313" key="2">
    <source>
        <dbReference type="EMBL" id="KAH9287505.1"/>
    </source>
</evidence>
<reference evidence="2 3" key="1">
    <citation type="journal article" date="2021" name="Nat. Plants">
        <title>The Taxus genome provides insights into paclitaxel biosynthesis.</title>
        <authorList>
            <person name="Xiong X."/>
            <person name="Gou J."/>
            <person name="Liao Q."/>
            <person name="Li Y."/>
            <person name="Zhou Q."/>
            <person name="Bi G."/>
            <person name="Li C."/>
            <person name="Du R."/>
            <person name="Wang X."/>
            <person name="Sun T."/>
            <person name="Guo L."/>
            <person name="Liang H."/>
            <person name="Lu P."/>
            <person name="Wu Y."/>
            <person name="Zhang Z."/>
            <person name="Ro D.K."/>
            <person name="Shang Y."/>
            <person name="Huang S."/>
            <person name="Yan J."/>
        </authorList>
    </citation>
    <scope>NUCLEOTIDE SEQUENCE [LARGE SCALE GENOMIC DNA]</scope>
    <source>
        <strain evidence="2">Ta-2019</strain>
    </source>
</reference>
<dbReference type="AlphaFoldDB" id="A0AA38BLZ3"/>
<name>A0AA38BLZ3_TAXCH</name>
<evidence type="ECO:0000313" key="3">
    <source>
        <dbReference type="Proteomes" id="UP000824469"/>
    </source>
</evidence>
<accession>A0AA38BLZ3</accession>
<organism evidence="2 3">
    <name type="scientific">Taxus chinensis</name>
    <name type="common">Chinese yew</name>
    <name type="synonym">Taxus wallichiana var. chinensis</name>
    <dbReference type="NCBI Taxonomy" id="29808"/>
    <lineage>
        <taxon>Eukaryota</taxon>
        <taxon>Viridiplantae</taxon>
        <taxon>Streptophyta</taxon>
        <taxon>Embryophyta</taxon>
        <taxon>Tracheophyta</taxon>
        <taxon>Spermatophyta</taxon>
        <taxon>Pinopsida</taxon>
        <taxon>Pinidae</taxon>
        <taxon>Conifers II</taxon>
        <taxon>Cupressales</taxon>
        <taxon>Taxaceae</taxon>
        <taxon>Taxus</taxon>
    </lineage>
</organism>
<keyword evidence="3" id="KW-1185">Reference proteome</keyword>
<proteinExistence type="predicted"/>
<protein>
    <submittedName>
        <fullName evidence="2">Uncharacterized protein</fullName>
    </submittedName>
</protein>
<dbReference type="Proteomes" id="UP000824469">
    <property type="component" value="Unassembled WGS sequence"/>
</dbReference>
<comment type="caution">
    <text evidence="2">The sequence shown here is derived from an EMBL/GenBank/DDBJ whole genome shotgun (WGS) entry which is preliminary data.</text>
</comment>
<gene>
    <name evidence="2" type="ORF">KI387_031622</name>
</gene>